<evidence type="ECO:0000313" key="2">
    <source>
        <dbReference type="EMBL" id="KAF2210341.1"/>
    </source>
</evidence>
<name>A0A6A6FA99_9PEZI</name>
<reference evidence="2" key="1">
    <citation type="journal article" date="2020" name="Stud. Mycol.">
        <title>101 Dothideomycetes genomes: a test case for predicting lifestyles and emergence of pathogens.</title>
        <authorList>
            <person name="Haridas S."/>
            <person name="Albert R."/>
            <person name="Binder M."/>
            <person name="Bloem J."/>
            <person name="Labutti K."/>
            <person name="Salamov A."/>
            <person name="Andreopoulos B."/>
            <person name="Baker S."/>
            <person name="Barry K."/>
            <person name="Bills G."/>
            <person name="Bluhm B."/>
            <person name="Cannon C."/>
            <person name="Castanera R."/>
            <person name="Culley D."/>
            <person name="Daum C."/>
            <person name="Ezra D."/>
            <person name="Gonzalez J."/>
            <person name="Henrissat B."/>
            <person name="Kuo A."/>
            <person name="Liang C."/>
            <person name="Lipzen A."/>
            <person name="Lutzoni F."/>
            <person name="Magnuson J."/>
            <person name="Mondo S."/>
            <person name="Nolan M."/>
            <person name="Ohm R."/>
            <person name="Pangilinan J."/>
            <person name="Park H.-J."/>
            <person name="Ramirez L."/>
            <person name="Alfaro M."/>
            <person name="Sun H."/>
            <person name="Tritt A."/>
            <person name="Yoshinaga Y."/>
            <person name="Zwiers L.-H."/>
            <person name="Turgeon B."/>
            <person name="Goodwin S."/>
            <person name="Spatafora J."/>
            <person name="Crous P."/>
            <person name="Grigoriev I."/>
        </authorList>
    </citation>
    <scope>NUCLEOTIDE SEQUENCE</scope>
    <source>
        <strain evidence="2">SCOH1-5</strain>
    </source>
</reference>
<organism evidence="2 3">
    <name type="scientific">Cercospora zeae-maydis SCOH1-5</name>
    <dbReference type="NCBI Taxonomy" id="717836"/>
    <lineage>
        <taxon>Eukaryota</taxon>
        <taxon>Fungi</taxon>
        <taxon>Dikarya</taxon>
        <taxon>Ascomycota</taxon>
        <taxon>Pezizomycotina</taxon>
        <taxon>Dothideomycetes</taxon>
        <taxon>Dothideomycetidae</taxon>
        <taxon>Mycosphaerellales</taxon>
        <taxon>Mycosphaerellaceae</taxon>
        <taxon>Cercospora</taxon>
    </lineage>
</organism>
<sequence>MLQIHCSGSPREIGLTHGSLAKPLILRTIAFYTAQFLASSNLSWKEVRSLAAEKFLPRLRANWPKFLEELEGIAVGAGVDVEDIVACNVRTEVVFGLWRDGVGAGDVVSDGCTALGWRTGREGKEPGGRSWLAQNWDWDPLQGENLVLLTIAVSGKEGTGTTITMVTEAGIMGKIGFNSHGVGVCLNAIKARGMDARKLPVHLGLRKVLESRSKDEAVRELETIGIASACHMLIADVSGPIGLEWSAKGVKKIEMNGKGQVFHSNHFLAKHPEGVEDTDWLEDSRFRMGRIEELVKKVEERKAGEEPGWEDVRGIFRDEENWPGAICRSANGKSKSQTLFNIVMELRGKKAKVIAGRPTAGGEEIEL</sequence>
<dbReference type="InterPro" id="IPR005079">
    <property type="entry name" value="Peptidase_C45_hydrolase"/>
</dbReference>
<evidence type="ECO:0000259" key="1">
    <source>
        <dbReference type="Pfam" id="PF03417"/>
    </source>
</evidence>
<evidence type="ECO:0000313" key="3">
    <source>
        <dbReference type="Proteomes" id="UP000799539"/>
    </source>
</evidence>
<dbReference type="InterPro" id="IPR047794">
    <property type="entry name" value="C45_proenzyme-like"/>
</dbReference>
<dbReference type="EMBL" id="ML992681">
    <property type="protein sequence ID" value="KAF2210341.1"/>
    <property type="molecule type" value="Genomic_DNA"/>
</dbReference>
<dbReference type="OrthoDB" id="189997at2759"/>
<accession>A0A6A6FA99</accession>
<gene>
    <name evidence="2" type="ORF">CERZMDRAFT_19266</name>
</gene>
<dbReference type="PANTHER" id="PTHR34180:SF1">
    <property type="entry name" value="BETA-ALANYL-DOPAMINE_CARCININE HYDROLASE"/>
    <property type="match status" value="1"/>
</dbReference>
<dbReference type="Gene3D" id="3.60.60.10">
    <property type="entry name" value="Penicillin V Acylase, Chain A"/>
    <property type="match status" value="1"/>
</dbReference>
<dbReference type="Pfam" id="PF03417">
    <property type="entry name" value="AAT"/>
    <property type="match status" value="1"/>
</dbReference>
<protein>
    <recommendedName>
        <fullName evidence="1">Peptidase C45 hydrolase domain-containing protein</fullName>
    </recommendedName>
</protein>
<dbReference type="PANTHER" id="PTHR34180">
    <property type="entry name" value="PEPTIDASE C45"/>
    <property type="match status" value="1"/>
</dbReference>
<dbReference type="Gene3D" id="1.10.10.2120">
    <property type="match status" value="1"/>
</dbReference>
<dbReference type="AlphaFoldDB" id="A0A6A6FA99"/>
<dbReference type="NCBIfam" id="NF040521">
    <property type="entry name" value="C45_proenzyme"/>
    <property type="match status" value="1"/>
</dbReference>
<feature type="non-terminal residue" evidence="2">
    <location>
        <position position="367"/>
    </location>
</feature>
<keyword evidence="3" id="KW-1185">Reference proteome</keyword>
<dbReference type="InterPro" id="IPR047801">
    <property type="entry name" value="Peptidase_C45"/>
</dbReference>
<proteinExistence type="predicted"/>
<dbReference type="Proteomes" id="UP000799539">
    <property type="component" value="Unassembled WGS sequence"/>
</dbReference>
<feature type="domain" description="Peptidase C45 hydrolase" evidence="1">
    <location>
        <begin position="127"/>
        <end position="358"/>
    </location>
</feature>